<dbReference type="OrthoDB" id="124153at2759"/>
<evidence type="ECO:0000313" key="1">
    <source>
        <dbReference type="EMBL" id="OWZ00318.1"/>
    </source>
</evidence>
<gene>
    <name evidence="1" type="ORF">PHMEG_00028521</name>
</gene>
<reference evidence="2" key="1">
    <citation type="submission" date="2017-03" db="EMBL/GenBank/DDBJ databases">
        <title>Phytopthora megakarya and P. palmivora, two closely related causual agents of cacao black pod achieved similar genome size and gene model numbers by different mechanisms.</title>
        <authorList>
            <person name="Ali S."/>
            <person name="Shao J."/>
            <person name="Larry D.J."/>
            <person name="Kronmiller B."/>
            <person name="Shen D."/>
            <person name="Strem M.D."/>
            <person name="Melnick R.L."/>
            <person name="Guiltinan M.J."/>
            <person name="Tyler B.M."/>
            <person name="Meinhardt L.W."/>
            <person name="Bailey B.A."/>
        </authorList>
    </citation>
    <scope>NUCLEOTIDE SEQUENCE [LARGE SCALE GENOMIC DNA]</scope>
    <source>
        <strain evidence="2">zdho120</strain>
    </source>
</reference>
<organism evidence="1 2">
    <name type="scientific">Phytophthora megakarya</name>
    <dbReference type="NCBI Taxonomy" id="4795"/>
    <lineage>
        <taxon>Eukaryota</taxon>
        <taxon>Sar</taxon>
        <taxon>Stramenopiles</taxon>
        <taxon>Oomycota</taxon>
        <taxon>Peronosporomycetes</taxon>
        <taxon>Peronosporales</taxon>
        <taxon>Peronosporaceae</taxon>
        <taxon>Phytophthora</taxon>
    </lineage>
</organism>
<name>A0A225V601_9STRA</name>
<dbReference type="EMBL" id="NBNE01007719">
    <property type="protein sequence ID" value="OWZ00318.1"/>
    <property type="molecule type" value="Genomic_DNA"/>
</dbReference>
<dbReference type="AlphaFoldDB" id="A0A225V601"/>
<proteinExistence type="predicted"/>
<protein>
    <submittedName>
        <fullName evidence="1">Uncharacterized protein</fullName>
    </submittedName>
</protein>
<keyword evidence="2" id="KW-1185">Reference proteome</keyword>
<accession>A0A225V601</accession>
<dbReference type="PANTHER" id="PTHR37069">
    <property type="entry name" value="DDE_TNP_1_7 DOMAIN-CONTAINING PROTEIN"/>
    <property type="match status" value="1"/>
</dbReference>
<comment type="caution">
    <text evidence="1">The sequence shown here is derived from an EMBL/GenBank/DDBJ whole genome shotgun (WGS) entry which is preliminary data.</text>
</comment>
<dbReference type="Proteomes" id="UP000198211">
    <property type="component" value="Unassembled WGS sequence"/>
</dbReference>
<evidence type="ECO:0000313" key="2">
    <source>
        <dbReference type="Proteomes" id="UP000198211"/>
    </source>
</evidence>
<dbReference type="PANTHER" id="PTHR37069:SF2">
    <property type="entry name" value="PIGGYBAC TRANSPOSABLE ELEMENT-DERIVED PROTEIN DOMAIN-CONTAINING PROTEIN"/>
    <property type="match status" value="1"/>
</dbReference>
<sequence>MLADYPRFYDGHSGPTEEALNAASTPSGTFFYFMKLSLWEDIATASNNYFDETLDERVEGIYNRHIALENKKPHFKRKDREKIRVELKKSKTYLHVNYLCICHEIYTSAKIQTHELQLSGHGSFDR</sequence>